<keyword evidence="9" id="KW-0378">Hydrolase</keyword>
<evidence type="ECO:0000256" key="6">
    <source>
        <dbReference type="ARBA" id="ARBA00023136"/>
    </source>
</evidence>
<keyword evidence="4" id="KW-0812">Transmembrane</keyword>
<name>A0A372IST4_9BACT</name>
<keyword evidence="9" id="KW-0645">Protease</keyword>
<comment type="subcellular location">
    <subcellularLocation>
        <location evidence="1">Cell outer membrane</location>
        <topology evidence="1">Multi-pass membrane protein</topology>
    </subcellularLocation>
</comment>
<reference evidence="9 10" key="1">
    <citation type="submission" date="2018-08" db="EMBL/GenBank/DDBJ databases">
        <title>Acidipila sp. 4G-K13, an acidobacterium isolated from forest soil.</title>
        <authorList>
            <person name="Gao Z.-H."/>
            <person name="Qiu L.-H."/>
        </authorList>
    </citation>
    <scope>NUCLEOTIDE SEQUENCE [LARGE SCALE GENOMIC DNA]</scope>
    <source>
        <strain evidence="9 10">4G-K13</strain>
    </source>
</reference>
<keyword evidence="2" id="KW-0813">Transport</keyword>
<evidence type="ECO:0000313" key="10">
    <source>
        <dbReference type="Proteomes" id="UP000264702"/>
    </source>
</evidence>
<dbReference type="GO" id="GO:0004180">
    <property type="term" value="F:carboxypeptidase activity"/>
    <property type="evidence" value="ECO:0007669"/>
    <property type="project" value="UniProtKB-KW"/>
</dbReference>
<keyword evidence="5" id="KW-0732">Signal</keyword>
<protein>
    <submittedName>
        <fullName evidence="9">Carboxypeptidase regulatory-like domain-containing protein</fullName>
    </submittedName>
</protein>
<keyword evidence="6" id="KW-0472">Membrane</keyword>
<keyword evidence="3" id="KW-1134">Transmembrane beta strand</keyword>
<dbReference type="Proteomes" id="UP000264702">
    <property type="component" value="Unassembled WGS sequence"/>
</dbReference>
<evidence type="ECO:0000256" key="4">
    <source>
        <dbReference type="ARBA" id="ARBA00022692"/>
    </source>
</evidence>
<evidence type="ECO:0000256" key="7">
    <source>
        <dbReference type="ARBA" id="ARBA00023237"/>
    </source>
</evidence>
<dbReference type="OrthoDB" id="97893at2"/>
<dbReference type="EMBL" id="QVQT01000002">
    <property type="protein sequence ID" value="RFU17976.1"/>
    <property type="molecule type" value="Genomic_DNA"/>
</dbReference>
<dbReference type="GO" id="GO:0009279">
    <property type="term" value="C:cell outer membrane"/>
    <property type="evidence" value="ECO:0007669"/>
    <property type="project" value="UniProtKB-SubCell"/>
</dbReference>
<dbReference type="Gene3D" id="2.40.170.20">
    <property type="entry name" value="TonB-dependent receptor, beta-barrel domain"/>
    <property type="match status" value="1"/>
</dbReference>
<organism evidence="9 10">
    <name type="scientific">Paracidobacterium acidisoli</name>
    <dbReference type="NCBI Taxonomy" id="2303751"/>
    <lineage>
        <taxon>Bacteria</taxon>
        <taxon>Pseudomonadati</taxon>
        <taxon>Acidobacteriota</taxon>
        <taxon>Terriglobia</taxon>
        <taxon>Terriglobales</taxon>
        <taxon>Acidobacteriaceae</taxon>
        <taxon>Paracidobacterium</taxon>
    </lineage>
</organism>
<evidence type="ECO:0000256" key="1">
    <source>
        <dbReference type="ARBA" id="ARBA00004571"/>
    </source>
</evidence>
<evidence type="ECO:0000256" key="2">
    <source>
        <dbReference type="ARBA" id="ARBA00022448"/>
    </source>
</evidence>
<dbReference type="InterPro" id="IPR057601">
    <property type="entry name" value="Oar-like_b-barrel"/>
</dbReference>
<proteinExistence type="predicted"/>
<dbReference type="InterPro" id="IPR039426">
    <property type="entry name" value="TonB-dep_rcpt-like"/>
</dbReference>
<dbReference type="AlphaFoldDB" id="A0A372IST4"/>
<sequence length="1128" mass="121382">MLFYSGRCFAQSTFGSVVGTVQDATQAVVPGATVVLHSLDDNSDRSTISSATGDFQFVNLKPGHYSIVSRAAGFADAQVSAFDLTPRQTARINVVMNVQSAQQTVEVSATATMISTDKATLDSAKDNSAMVQLPLNSRASSSSPLATLSLLPNVQQDNQGNIALAGATANMVNYSVDGISTADVFHNGALKNAYPSMEGVAEVKATDFNNSAEFAQVGDVTFTTKGGSNVFHGSLFEYLQNDALDADVYGFGTKAPKRYNDFGGSLGGPVIIPHLYQGTDKTFFFIDFEGNRRSTSNPEYLLVPTVAQRQGNLNGLPIGSGGNGTLSNPLPAGYNCSGVPFTNNTIPSQCINPTALALLNHYYPLPTPGLDGATLGYNYQTLVPIPGSSNGFDARIDQNINSKQQIYARISWKNLVTNVFNQLLPDDADEEHDRSFLVSHNYAITPRLVNEFRFGFTHSLINPDFPIEGTQALNGLGFATGSAPGEINTTNHPTQGGFPAINFSDGTGFSTIGRDITGVLQSNTKQLTDNITLTKGRHTIRAGIDYRIVNYITPSLETASDDFGLFTFNQNVFTGSSFGDLLLGLPNTTYFAVTGPRDDGSANQFGFYGQDQWEINNHLTANAGVRYEYLPGFQDQIGNMANFLSATNTVVIPDRLQHGIGAVPAFLQSFNSCSLPGRNMSIPCSNFETASQAHVPQSLRQNYKYNFDPRIGIAYRPFSNSRTVIRAGFGVFTVTNLGPLAFNMSSNPTASVHTYQNNVNGAPQFQFPMVLTQSQSVQYGGGELEQGDAPNYRDPEIIQWNLTVEHEITSSTAARVSYVGMEGHRQNVTIDLNQVPENTEGYNVPAGGWVDPRAPFQNWSEIFQSANLGSTAYHSLQTEISHRLSHGLTFQADYSWTKSLSDVQGDAPNGFAIESYYGYAVSDRFHIPADRGNVEGTPRHRLLLTGTYELPFGTGRAWRSGNRFVNAVVGGWNVNSITLLQTGLWLTPTMSPALDTSGVGIAQRGTIARPDRVAGVSATPAHRSAAQYFNINAFTTDTAPGQTGNASVGSVEGPGTAAVAAGLAKEFTLRENMKMRFESTFTNVINRANFAIPATDVSNPSTFGVLTSVQTANNAGNRTGQVALRIDF</sequence>
<dbReference type="PANTHER" id="PTHR30069">
    <property type="entry name" value="TONB-DEPENDENT OUTER MEMBRANE RECEPTOR"/>
    <property type="match status" value="1"/>
</dbReference>
<dbReference type="Pfam" id="PF25183">
    <property type="entry name" value="OMP_b-brl_4"/>
    <property type="match status" value="1"/>
</dbReference>
<dbReference type="Gene3D" id="2.60.40.1120">
    <property type="entry name" value="Carboxypeptidase-like, regulatory domain"/>
    <property type="match status" value="1"/>
</dbReference>
<comment type="caution">
    <text evidence="9">The sequence shown here is derived from an EMBL/GenBank/DDBJ whole genome shotgun (WGS) entry which is preliminary data.</text>
</comment>
<evidence type="ECO:0000256" key="5">
    <source>
        <dbReference type="ARBA" id="ARBA00022729"/>
    </source>
</evidence>
<evidence type="ECO:0000313" key="9">
    <source>
        <dbReference type="EMBL" id="RFU17976.1"/>
    </source>
</evidence>
<dbReference type="GO" id="GO:0015344">
    <property type="term" value="F:siderophore uptake transmembrane transporter activity"/>
    <property type="evidence" value="ECO:0007669"/>
    <property type="project" value="TreeGrafter"/>
</dbReference>
<keyword evidence="7" id="KW-0998">Cell outer membrane</keyword>
<dbReference type="SUPFAM" id="SSF49464">
    <property type="entry name" value="Carboxypeptidase regulatory domain-like"/>
    <property type="match status" value="1"/>
</dbReference>
<dbReference type="GO" id="GO:0044718">
    <property type="term" value="P:siderophore transmembrane transport"/>
    <property type="evidence" value="ECO:0007669"/>
    <property type="project" value="TreeGrafter"/>
</dbReference>
<evidence type="ECO:0000259" key="8">
    <source>
        <dbReference type="Pfam" id="PF25183"/>
    </source>
</evidence>
<feature type="domain" description="TonB-dependent transporter Oar-like beta-barrel" evidence="8">
    <location>
        <begin position="223"/>
        <end position="1121"/>
    </location>
</feature>
<dbReference type="SUPFAM" id="SSF56935">
    <property type="entry name" value="Porins"/>
    <property type="match status" value="1"/>
</dbReference>
<keyword evidence="10" id="KW-1185">Reference proteome</keyword>
<dbReference type="InterPro" id="IPR036942">
    <property type="entry name" value="Beta-barrel_TonB_sf"/>
</dbReference>
<accession>A0A372IST4</accession>
<dbReference type="PANTHER" id="PTHR30069:SF29">
    <property type="entry name" value="HEMOGLOBIN AND HEMOGLOBIN-HAPTOGLOBIN-BINDING PROTEIN 1-RELATED"/>
    <property type="match status" value="1"/>
</dbReference>
<gene>
    <name evidence="9" type="ORF">D0Y96_06160</name>
</gene>
<dbReference type="Pfam" id="PF13620">
    <property type="entry name" value="CarboxypepD_reg"/>
    <property type="match status" value="1"/>
</dbReference>
<evidence type="ECO:0000256" key="3">
    <source>
        <dbReference type="ARBA" id="ARBA00022452"/>
    </source>
</evidence>
<keyword evidence="9" id="KW-0121">Carboxypeptidase</keyword>
<dbReference type="InterPro" id="IPR008969">
    <property type="entry name" value="CarboxyPept-like_regulatory"/>
</dbReference>